<accession>A0A8J6HYT6</accession>
<evidence type="ECO:0000259" key="2">
    <source>
        <dbReference type="Pfam" id="PF01171"/>
    </source>
</evidence>
<name>A0A8J6HYT6_9FIRM</name>
<evidence type="ECO:0000256" key="1">
    <source>
        <dbReference type="ARBA" id="ARBA00022679"/>
    </source>
</evidence>
<keyword evidence="1" id="KW-0808">Transferase</keyword>
<dbReference type="SUPFAM" id="SSF52402">
    <property type="entry name" value="Adenine nucleotide alpha hydrolases-like"/>
    <property type="match status" value="1"/>
</dbReference>
<dbReference type="InterPro" id="IPR011063">
    <property type="entry name" value="TilS/TtcA_N"/>
</dbReference>
<dbReference type="EMBL" id="JAAKDE010000003">
    <property type="protein sequence ID" value="MBA2132341.1"/>
    <property type="molecule type" value="Genomic_DNA"/>
</dbReference>
<dbReference type="Pfam" id="PF01171">
    <property type="entry name" value="ATP_bind_3"/>
    <property type="match status" value="1"/>
</dbReference>
<dbReference type="InterPro" id="IPR014729">
    <property type="entry name" value="Rossmann-like_a/b/a_fold"/>
</dbReference>
<evidence type="ECO:0000313" key="3">
    <source>
        <dbReference type="EMBL" id="MBA2132341.1"/>
    </source>
</evidence>
<dbReference type="GO" id="GO:0008033">
    <property type="term" value="P:tRNA processing"/>
    <property type="evidence" value="ECO:0007669"/>
    <property type="project" value="InterPro"/>
</dbReference>
<evidence type="ECO:0000313" key="4">
    <source>
        <dbReference type="Proteomes" id="UP000657177"/>
    </source>
</evidence>
<gene>
    <name evidence="3" type="ORF">G5B42_02095</name>
</gene>
<protein>
    <submittedName>
        <fullName evidence="3">tRNA 2-thiocytidine biosynthesis protein TtcA</fullName>
    </submittedName>
</protein>
<dbReference type="AlphaFoldDB" id="A0A8J6HYT6"/>
<proteinExistence type="predicted"/>
<keyword evidence="4" id="KW-1185">Reference proteome</keyword>
<feature type="domain" description="tRNA(Ile)-lysidine/2-thiocytidine synthase N-terminal" evidence="2">
    <location>
        <begin position="29"/>
        <end position="182"/>
    </location>
</feature>
<dbReference type="Gene3D" id="3.40.50.620">
    <property type="entry name" value="HUPs"/>
    <property type="match status" value="1"/>
</dbReference>
<dbReference type="GO" id="GO:0016740">
    <property type="term" value="F:transferase activity"/>
    <property type="evidence" value="ECO:0007669"/>
    <property type="project" value="UniProtKB-KW"/>
</dbReference>
<dbReference type="Proteomes" id="UP000657177">
    <property type="component" value="Unassembled WGS sequence"/>
</dbReference>
<dbReference type="PIRSF" id="PIRSF004976">
    <property type="entry name" value="ATPase_YdaO"/>
    <property type="match status" value="1"/>
</dbReference>
<reference evidence="3" key="1">
    <citation type="submission" date="2020-06" db="EMBL/GenBank/DDBJ databases">
        <title>Novel chitinolytic bacterium.</title>
        <authorList>
            <person name="Ungkulpasvich U."/>
            <person name="Kosugi A."/>
            <person name="Uke A."/>
        </authorList>
    </citation>
    <scope>NUCLEOTIDE SEQUENCE</scope>
    <source>
        <strain evidence="3">UUS1-1</strain>
    </source>
</reference>
<dbReference type="PANTHER" id="PTHR43686">
    <property type="entry name" value="SULFURTRANSFERASE-RELATED"/>
    <property type="match status" value="1"/>
</dbReference>
<dbReference type="InterPro" id="IPR035107">
    <property type="entry name" value="tRNA_thiolation_TtcA_Ctu1"/>
</dbReference>
<dbReference type="PANTHER" id="PTHR43686:SF1">
    <property type="entry name" value="AMINOTRAN_5 DOMAIN-CONTAINING PROTEIN"/>
    <property type="match status" value="1"/>
</dbReference>
<comment type="caution">
    <text evidence="3">The sequence shown here is derived from an EMBL/GenBank/DDBJ whole genome shotgun (WGS) entry which is preliminary data.</text>
</comment>
<organism evidence="3 4">
    <name type="scientific">Capillibacterium thermochitinicola</name>
    <dbReference type="NCBI Taxonomy" id="2699427"/>
    <lineage>
        <taxon>Bacteria</taxon>
        <taxon>Bacillati</taxon>
        <taxon>Bacillota</taxon>
        <taxon>Capillibacterium</taxon>
    </lineage>
</organism>
<dbReference type="CDD" id="cd24138">
    <property type="entry name" value="TtcA-like"/>
    <property type="match status" value="1"/>
</dbReference>
<dbReference type="RefSeq" id="WP_181338792.1">
    <property type="nucleotide sequence ID" value="NZ_JAAKDE010000003.1"/>
</dbReference>
<sequence length="244" mass="27518">MKPYLPKGYNQKILRAIREFDLIEPGDRILIGFSGGKDSALLVWALGLMAQHRIIEAEVAALTLDLGLEPHLNPEPLAELCAKVGVEFHYLPTGIGPAVLATENPCATCSFLRNGRLNRFAGKHKFNKVALAHHHDDAVETLLMSMLYSGQIRTFLPKTYLDRTRITVIRPLVYLREEEIRAAREFIPYQPVARSCPYDGYTYRQKVKDLIAALNKENPLVYANLSKAMRGGRPITLWPAPKKR</sequence>